<proteinExistence type="predicted"/>
<protein>
    <submittedName>
        <fullName evidence="1">Uncharacterized protein</fullName>
    </submittedName>
</protein>
<evidence type="ECO:0000313" key="2">
    <source>
        <dbReference type="Proteomes" id="UP000832011"/>
    </source>
</evidence>
<gene>
    <name evidence="1" type="ORF">LVJ82_14620</name>
</gene>
<dbReference type="RefSeq" id="WP_058357626.1">
    <property type="nucleotide sequence ID" value="NZ_CABKVG010000010.1"/>
</dbReference>
<keyword evidence="2" id="KW-1185">Reference proteome</keyword>
<accession>A0ABY4E2Z8</accession>
<sequence length="65" mass="7314">MNEQLLLAHRTSHARSCVNHVANQLGKTRKDILLAVQRQTGIDMEQIACEADLMQAWAALEAMRL</sequence>
<reference evidence="1 2" key="1">
    <citation type="journal article" date="2022" name="Res Sq">
        <title>Evolution of multicellular longitudinally dividing oral cavity symbionts (Neisseriaceae).</title>
        <authorList>
            <person name="Nyongesa S."/>
            <person name="Weber P."/>
            <person name="Bernet E."/>
            <person name="Pullido F."/>
            <person name="Nieckarz M."/>
            <person name="Delaby M."/>
            <person name="Nieves C."/>
            <person name="Viehboeck T."/>
            <person name="Krause N."/>
            <person name="Rivera-Millot A."/>
            <person name="Nakamura A."/>
            <person name="Vischer N."/>
            <person name="VanNieuwenhze M."/>
            <person name="Brun Y."/>
            <person name="Cava F."/>
            <person name="Bulgheresi S."/>
            <person name="Veyrier F."/>
        </authorList>
    </citation>
    <scope>NUCLEOTIDE SEQUENCE [LARGE SCALE GENOMIC DNA]</scope>
    <source>
        <strain evidence="1 2">SN4</strain>
    </source>
</reference>
<name>A0ABY4E2Z8_9NEIS</name>
<evidence type="ECO:0000313" key="1">
    <source>
        <dbReference type="EMBL" id="UOO88683.1"/>
    </source>
</evidence>
<dbReference type="Proteomes" id="UP000832011">
    <property type="component" value="Chromosome"/>
</dbReference>
<organism evidence="1 2">
    <name type="scientific">Vitreoscilla massiliensis</name>
    <dbReference type="NCBI Taxonomy" id="1689272"/>
    <lineage>
        <taxon>Bacteria</taxon>
        <taxon>Pseudomonadati</taxon>
        <taxon>Pseudomonadota</taxon>
        <taxon>Betaproteobacteria</taxon>
        <taxon>Neisseriales</taxon>
        <taxon>Neisseriaceae</taxon>
        <taxon>Vitreoscilla</taxon>
    </lineage>
</organism>
<dbReference type="EMBL" id="CP091511">
    <property type="protein sequence ID" value="UOO88683.1"/>
    <property type="molecule type" value="Genomic_DNA"/>
</dbReference>